<dbReference type="InterPro" id="IPR036859">
    <property type="entry name" value="CAP-Gly_dom_sf"/>
</dbReference>
<dbReference type="PROSITE" id="PS50245">
    <property type="entry name" value="CAP_GLY_2"/>
    <property type="match status" value="1"/>
</dbReference>
<name>A0A066VPV3_TILAU</name>
<dbReference type="Pfam" id="PF00651">
    <property type="entry name" value="BTB"/>
    <property type="match status" value="1"/>
</dbReference>
<dbReference type="OMA" id="HIRVQVE"/>
<feature type="region of interest" description="Disordered" evidence="1">
    <location>
        <begin position="115"/>
        <end position="144"/>
    </location>
</feature>
<dbReference type="OrthoDB" id="2130750at2759"/>
<proteinExistence type="predicted"/>
<feature type="compositionally biased region" description="Low complexity" evidence="1">
    <location>
        <begin position="1122"/>
        <end position="1136"/>
    </location>
</feature>
<reference evidence="4 5" key="1">
    <citation type="submission" date="2014-05" db="EMBL/GenBank/DDBJ databases">
        <title>Draft genome sequence of a rare smut relative, Tilletiaria anomala UBC 951.</title>
        <authorList>
            <consortium name="DOE Joint Genome Institute"/>
            <person name="Toome M."/>
            <person name="Kuo A."/>
            <person name="Henrissat B."/>
            <person name="Lipzen A."/>
            <person name="Tritt A."/>
            <person name="Yoshinaga Y."/>
            <person name="Zane M."/>
            <person name="Barry K."/>
            <person name="Grigoriev I.V."/>
            <person name="Spatafora J.W."/>
            <person name="Aimea M.C."/>
        </authorList>
    </citation>
    <scope>NUCLEOTIDE SEQUENCE [LARGE SCALE GENOMIC DNA]</scope>
    <source>
        <strain evidence="4 5">UBC 951</strain>
    </source>
</reference>
<dbReference type="SUPFAM" id="SSF54695">
    <property type="entry name" value="POZ domain"/>
    <property type="match status" value="1"/>
</dbReference>
<dbReference type="Gene3D" id="2.30.30.190">
    <property type="entry name" value="CAP Gly-rich-like domain"/>
    <property type="match status" value="1"/>
</dbReference>
<evidence type="ECO:0000259" key="2">
    <source>
        <dbReference type="PROSITE" id="PS50097"/>
    </source>
</evidence>
<feature type="compositionally biased region" description="Polar residues" evidence="1">
    <location>
        <begin position="1236"/>
        <end position="1248"/>
    </location>
</feature>
<dbReference type="InParanoid" id="A0A066VPV3"/>
<protein>
    <recommendedName>
        <fullName evidence="6">BTB domain-containing protein</fullName>
    </recommendedName>
</protein>
<feature type="region of interest" description="Disordered" evidence="1">
    <location>
        <begin position="1408"/>
        <end position="1429"/>
    </location>
</feature>
<dbReference type="Gene3D" id="3.30.710.10">
    <property type="entry name" value="Potassium Channel Kv1.1, Chain A"/>
    <property type="match status" value="1"/>
</dbReference>
<dbReference type="InterPro" id="IPR000938">
    <property type="entry name" value="CAP-Gly_domain"/>
</dbReference>
<evidence type="ECO:0000256" key="1">
    <source>
        <dbReference type="SAM" id="MobiDB-lite"/>
    </source>
</evidence>
<feature type="region of interest" description="Disordered" evidence="1">
    <location>
        <begin position="236"/>
        <end position="399"/>
    </location>
</feature>
<dbReference type="InterPro" id="IPR011333">
    <property type="entry name" value="SKP1/BTB/POZ_sf"/>
</dbReference>
<comment type="caution">
    <text evidence="4">The sequence shown here is derived from an EMBL/GenBank/DDBJ whole genome shotgun (WGS) entry which is preliminary data.</text>
</comment>
<dbReference type="PANTHER" id="PTHR22427:SF7">
    <property type="entry name" value="GH15728P"/>
    <property type="match status" value="1"/>
</dbReference>
<dbReference type="RefSeq" id="XP_013241509.1">
    <property type="nucleotide sequence ID" value="XM_013386055.1"/>
</dbReference>
<feature type="compositionally biased region" description="Low complexity" evidence="1">
    <location>
        <begin position="1015"/>
        <end position="1030"/>
    </location>
</feature>
<feature type="domain" description="BTB" evidence="2">
    <location>
        <begin position="554"/>
        <end position="631"/>
    </location>
</feature>
<gene>
    <name evidence="4" type="ORF">K437DRAFT_275638</name>
</gene>
<feature type="domain" description="CAP-Gly" evidence="3">
    <location>
        <begin position="1357"/>
        <end position="1412"/>
    </location>
</feature>
<dbReference type="EMBL" id="JMSN01000087">
    <property type="protein sequence ID" value="KDN40794.1"/>
    <property type="molecule type" value="Genomic_DNA"/>
</dbReference>
<organism evidence="4 5">
    <name type="scientific">Tilletiaria anomala (strain ATCC 24038 / CBS 436.72 / UBC 951)</name>
    <dbReference type="NCBI Taxonomy" id="1037660"/>
    <lineage>
        <taxon>Eukaryota</taxon>
        <taxon>Fungi</taxon>
        <taxon>Dikarya</taxon>
        <taxon>Basidiomycota</taxon>
        <taxon>Ustilaginomycotina</taxon>
        <taxon>Exobasidiomycetes</taxon>
        <taxon>Georgefischeriales</taxon>
        <taxon>Tilletiariaceae</taxon>
        <taxon>Tilletiaria</taxon>
    </lineage>
</organism>
<sequence length="1512" mass="160560">MGGACGEHEQTMSTAASARASSLGLSGSGLAIALPSDASPQMHGYSKEYSQNGHENGNRAENGLSFSTDALTRNSLLGAQVDATNTWRRDLKTLYTRASERFADVCWATDASLSDVDKNRSPRSLRGPPGSGGGHAEGASEDMADADQCALERRGSGNRTGTSASLMSFGNTSIALGRDAKGRNLIFAHKALIYARAPNTFQTKYLHLKTPAAQIGSQAANASEFSLPNIRTYDVDSTGGPAAAPIQNSADTPTLSNSVSAANYSGPGAARRKSAPRSAYPPSSFPLQRFGSGKGARSASTGGSNGSESEGESVSAVTLLSGRRISAPRSIGSRRSSVGSATSINDKAKSRESLASGVRNTRWEGANSADASDAEEFSGGSLRSKLRPQERSAPFGNASSVEVDAADRLSIASSSFSFSGSVISDASSVHTIGRSPYLPRRAYKPGPSHPIYLDGASTSAGFLEAILEYLYTGEESMQQAFEFLYEEKDALMGSGLGDGSGSGIGGREERLEKLQQDLTYMWRSKLFSDIKIVLDDSAFPITGPPMRSIPDTMSALSLPMNMEEDPEDEVTSFSAHRFILASRSSYFASQLLSPFADARAPVIHLPSPPFTPAALHFALGFIYSGTLSFSNRSFDLATAFQLWRAGAYLQLDTLQSVVSALIANEFCHGFICSTGPPLLASSRAVHTIRDGAPCKNCARRVPRTLAFASCHDVNDTYLLHSARRAVSGPHFGTYWNKDIGNLDYNARSAIVDAVCGMLEQAPVACIGAVRQLALVSSRVEAERFVAWVEALRWMMERVEAKLKETLEAQLEKIVEDDVWKDLTLYTDFNSDVLEKLLLLLVDSLTEKRCALAYQILVGSVLLREEDPPKGQKRQTIEDARAGIIRYIKRRWISVRAKAGFDGLENWALKEISDEIDVKVDDLISTNELEAEGPRSRTGLKATVPAAAPQTRAAGTSATMSGMTRPSGASSRPVVREGEREAGPINLRAAAMNRSAARAVSTPGTSGAAEAPAPGTRTTSLSRTAAAPRALEASRFAPPTQSTSARVGTRSPTSPKLLLPTPSSNTASSTARRPSKSSVASTALSTSAAPHRPAAPSVTSTKSTSSATLSTASTTAELRKRAPSSLSIKSSSASIRSTCTVENGPKSAPLRSNTEQTPKKCVANGRTAVGSDNHAASPTPRPAAKMRNATQNGWNATESAKRTPTQSVKTMCSMGSLRSTAAASKAVTVPPLPKKVTQGSQYGASSGPDQDTIKKSSKRPQKLSEDGTQRARPAASSGPALTDTTFTPVPPSPLLSSDSKGREGSALAPSAHDSNDQDIEVRPMKRTCLAHGIPCVVAPNQASTRKPPRFRALVKYIGPLPGHPGSWLGVQIPPPLPPALESDGSLGIESIKTDGTLDGIRYFDLTASTCQSGSEPAPTSDSEIDEETRLHRERRRKRLQDLLARSSEGLDAGSAFGERTKTPALGSDLHWRRRQDARSRSPSFAACIDINSEDSLGFFIRPEDVLWVVMPGD</sequence>
<feature type="compositionally biased region" description="Low complexity" evidence="1">
    <location>
        <begin position="329"/>
        <end position="340"/>
    </location>
</feature>
<dbReference type="STRING" id="1037660.A0A066VPV3"/>
<feature type="compositionally biased region" description="Low complexity" evidence="1">
    <location>
        <begin position="298"/>
        <end position="318"/>
    </location>
</feature>
<feature type="region of interest" description="Disordered" evidence="1">
    <location>
        <begin position="42"/>
        <end position="64"/>
    </location>
</feature>
<evidence type="ECO:0000259" key="3">
    <source>
        <dbReference type="PROSITE" id="PS50245"/>
    </source>
</evidence>
<accession>A0A066VPV3</accession>
<feature type="compositionally biased region" description="Polar residues" evidence="1">
    <location>
        <begin position="952"/>
        <end position="969"/>
    </location>
</feature>
<evidence type="ECO:0000313" key="5">
    <source>
        <dbReference type="Proteomes" id="UP000027361"/>
    </source>
</evidence>
<feature type="compositionally biased region" description="Polar residues" evidence="1">
    <location>
        <begin position="1408"/>
        <end position="1420"/>
    </location>
</feature>
<feature type="region of interest" description="Disordered" evidence="1">
    <location>
        <begin position="1222"/>
        <end position="1318"/>
    </location>
</feature>
<evidence type="ECO:0008006" key="6">
    <source>
        <dbReference type="Google" id="ProtNLM"/>
    </source>
</evidence>
<dbReference type="SMART" id="SM00225">
    <property type="entry name" value="BTB"/>
    <property type="match status" value="1"/>
</dbReference>
<dbReference type="GeneID" id="25266650"/>
<evidence type="ECO:0000313" key="4">
    <source>
        <dbReference type="EMBL" id="KDN40794.1"/>
    </source>
</evidence>
<dbReference type="InterPro" id="IPR000210">
    <property type="entry name" value="BTB/POZ_dom"/>
</dbReference>
<dbReference type="PANTHER" id="PTHR22427">
    <property type="entry name" value="GH15728P"/>
    <property type="match status" value="1"/>
</dbReference>
<feature type="compositionally biased region" description="Low complexity" evidence="1">
    <location>
        <begin position="1048"/>
        <end position="1115"/>
    </location>
</feature>
<feature type="compositionally biased region" description="Polar residues" evidence="1">
    <location>
        <begin position="246"/>
        <end position="263"/>
    </location>
</feature>
<dbReference type="SUPFAM" id="SSF74924">
    <property type="entry name" value="Cap-Gly domain"/>
    <property type="match status" value="1"/>
</dbReference>
<keyword evidence="5" id="KW-1185">Reference proteome</keyword>
<dbReference type="PROSITE" id="PS50097">
    <property type="entry name" value="BTB"/>
    <property type="match status" value="1"/>
</dbReference>
<feature type="region of interest" description="Disordered" evidence="1">
    <location>
        <begin position="928"/>
        <end position="1187"/>
    </location>
</feature>
<dbReference type="Proteomes" id="UP000027361">
    <property type="component" value="Unassembled WGS sequence"/>
</dbReference>
<dbReference type="HOGENOM" id="CLU_259847_0_0_1"/>
<feature type="compositionally biased region" description="Low complexity" evidence="1">
    <location>
        <begin position="987"/>
        <end position="998"/>
    </location>
</feature>